<keyword evidence="1" id="KW-0732">Signal</keyword>
<gene>
    <name evidence="3" type="ORF">ERS417307_02096</name>
    <name evidence="4" type="ORF">GAQ44_01105</name>
</gene>
<reference evidence="4 6" key="2">
    <citation type="journal article" date="2019" name="Nat. Med.">
        <title>A library of human gut bacterial isolates paired with longitudinal multiomics data enables mechanistic microbiome research.</title>
        <authorList>
            <person name="Poyet M."/>
            <person name="Groussin M."/>
            <person name="Gibbons S.M."/>
            <person name="Avila-Pacheco J."/>
            <person name="Jiang X."/>
            <person name="Kearney S.M."/>
            <person name="Perrotta A.R."/>
            <person name="Berdy B."/>
            <person name="Zhao S."/>
            <person name="Lieberman T.D."/>
            <person name="Swanson P.K."/>
            <person name="Smith M."/>
            <person name="Roesemann S."/>
            <person name="Alexander J.E."/>
            <person name="Rich S.A."/>
            <person name="Livny J."/>
            <person name="Vlamakis H."/>
            <person name="Clish C."/>
            <person name="Bullock K."/>
            <person name="Deik A."/>
            <person name="Scott J."/>
            <person name="Pierce K.A."/>
            <person name="Xavier R.J."/>
            <person name="Alm E.J."/>
        </authorList>
    </citation>
    <scope>NUCLEOTIDE SEQUENCE [LARGE SCALE GENOMIC DNA]</scope>
    <source>
        <strain evidence="4 6">BIOML-A19</strain>
    </source>
</reference>
<feature type="chain" id="PRO_5033731709" evidence="1">
    <location>
        <begin position="27"/>
        <end position="190"/>
    </location>
</feature>
<dbReference type="InterPro" id="IPR036514">
    <property type="entry name" value="SGNH_hydro_sf"/>
</dbReference>
<reference evidence="3 5" key="1">
    <citation type="submission" date="2015-09" db="EMBL/GenBank/DDBJ databases">
        <authorList>
            <consortium name="Pathogen Informatics"/>
        </authorList>
    </citation>
    <scope>NUCLEOTIDE SEQUENCE [LARGE SCALE GENOMIC DNA]</scope>
    <source>
        <strain evidence="3 5">2789STDY5608791</strain>
    </source>
</reference>
<dbReference type="EMBL" id="CYZF01000005">
    <property type="protein sequence ID" value="CUO63974.1"/>
    <property type="molecule type" value="Genomic_DNA"/>
</dbReference>
<evidence type="ECO:0000256" key="1">
    <source>
        <dbReference type="SAM" id="SignalP"/>
    </source>
</evidence>
<feature type="domain" description="SGNH hydrolase-type esterase" evidence="2">
    <location>
        <begin position="52"/>
        <end position="181"/>
    </location>
</feature>
<dbReference type="PROSITE" id="PS51257">
    <property type="entry name" value="PROKAR_LIPOPROTEIN"/>
    <property type="match status" value="1"/>
</dbReference>
<accession>A0A174GN21</accession>
<dbReference type="Pfam" id="PF13472">
    <property type="entry name" value="Lipase_GDSL_2"/>
    <property type="match status" value="1"/>
</dbReference>
<evidence type="ECO:0000259" key="2">
    <source>
        <dbReference type="Pfam" id="PF13472"/>
    </source>
</evidence>
<dbReference type="AlphaFoldDB" id="A0A174GN21"/>
<feature type="signal peptide" evidence="1">
    <location>
        <begin position="1"/>
        <end position="26"/>
    </location>
</feature>
<dbReference type="SUPFAM" id="SSF52266">
    <property type="entry name" value="SGNH hydrolase"/>
    <property type="match status" value="1"/>
</dbReference>
<organism evidence="3 5">
    <name type="scientific">Bacteroides uniformis</name>
    <dbReference type="NCBI Taxonomy" id="820"/>
    <lineage>
        <taxon>Bacteria</taxon>
        <taxon>Pseudomonadati</taxon>
        <taxon>Bacteroidota</taxon>
        <taxon>Bacteroidia</taxon>
        <taxon>Bacteroidales</taxon>
        <taxon>Bacteroidaceae</taxon>
        <taxon>Bacteroides</taxon>
    </lineage>
</organism>
<evidence type="ECO:0000313" key="6">
    <source>
        <dbReference type="Proteomes" id="UP000487221"/>
    </source>
</evidence>
<sequence length="190" mass="22174">MTYYKNIIIKLLNLVLCYCLFTSCSKNDMDDTPLCFVGDSHIANWDVEYSFPNRITKNYGVDGRSIRDLIDFQIEEHNAIVIVEIGTNDMSCVPTTEYYETYEKVIKNIDGQKILLLEVLPTNDKKKNAYIKTFNKEISVRMQKYPKVKVVKCYEALQEEGMIRVDLTREGIHLNDYGYKILTDITRKKL</sequence>
<dbReference type="GO" id="GO:0016788">
    <property type="term" value="F:hydrolase activity, acting on ester bonds"/>
    <property type="evidence" value="ECO:0007669"/>
    <property type="project" value="UniProtKB-ARBA"/>
</dbReference>
<evidence type="ECO:0000313" key="3">
    <source>
        <dbReference type="EMBL" id="CUO63974.1"/>
    </source>
</evidence>
<dbReference type="Proteomes" id="UP000095419">
    <property type="component" value="Unassembled WGS sequence"/>
</dbReference>
<name>A0A174GN21_BACUN</name>
<dbReference type="Gene3D" id="3.40.50.1110">
    <property type="entry name" value="SGNH hydrolase"/>
    <property type="match status" value="1"/>
</dbReference>
<protein>
    <submittedName>
        <fullName evidence="3">Lysophospholipase L1 and related esterases</fullName>
    </submittedName>
</protein>
<proteinExistence type="predicted"/>
<evidence type="ECO:0000313" key="4">
    <source>
        <dbReference type="EMBL" id="KAB4187899.1"/>
    </source>
</evidence>
<evidence type="ECO:0000313" key="5">
    <source>
        <dbReference type="Proteomes" id="UP000095419"/>
    </source>
</evidence>
<dbReference type="EMBL" id="WCTY01000002">
    <property type="protein sequence ID" value="KAB4187899.1"/>
    <property type="molecule type" value="Genomic_DNA"/>
</dbReference>
<dbReference type="InterPro" id="IPR013830">
    <property type="entry name" value="SGNH_hydro"/>
</dbReference>
<dbReference type="Proteomes" id="UP000487221">
    <property type="component" value="Unassembled WGS sequence"/>
</dbReference>